<evidence type="ECO:0000313" key="2">
    <source>
        <dbReference type="Proteomes" id="UP000256805"/>
    </source>
</evidence>
<dbReference type="EMBL" id="OVTA01000001">
    <property type="protein sequence ID" value="SPR95926.1"/>
    <property type="molecule type" value="Genomic_DNA"/>
</dbReference>
<dbReference type="Proteomes" id="UP000256805">
    <property type="component" value="Unassembled WGS sequence"/>
</dbReference>
<proteinExistence type="predicted"/>
<accession>A0A375IXT9</accession>
<evidence type="ECO:0008006" key="3">
    <source>
        <dbReference type="Google" id="ProtNLM"/>
    </source>
</evidence>
<organism evidence="1 2">
    <name type="scientific">Cupriavidus taiwanensis</name>
    <dbReference type="NCBI Taxonomy" id="164546"/>
    <lineage>
        <taxon>Bacteria</taxon>
        <taxon>Pseudomonadati</taxon>
        <taxon>Pseudomonadota</taxon>
        <taxon>Betaproteobacteria</taxon>
        <taxon>Burkholderiales</taxon>
        <taxon>Burkholderiaceae</taxon>
        <taxon>Cupriavidus</taxon>
    </lineage>
</organism>
<sequence>MVIDGFFITGRATYNYALANLLPLINRLDFQRDTLREKLYQRLQIDINKGCIMPPITIAMVDGVNVELESSPERIAQELGSRLQEAFVLDGIQRLNTLRRAADSDEFNGDRWLYINFIISTSKDRLLYRMITLNNGQRPMSARHQIEALADSFFDFDDVELDLLAEKGGRRVKAPGFFKKADFVKGYMSYLSNTTNVDNNKIIEEKMDELLAVRILDSEVTREKIEFEDVVNQINRFNDNIFLFDWIRITNNFIGFCVGAREGLTQLSALTLPQIEETVRSFEHAFSSVDVSKVKLGKVRRECVAKFISDFEHCVGASDIDLLDQLADWLD</sequence>
<gene>
    <name evidence="1" type="ORF">CBM2634_A10129</name>
</gene>
<name>A0A375IXT9_9BURK</name>
<dbReference type="RefSeq" id="WP_147311454.1">
    <property type="nucleotide sequence ID" value="NZ_LS483233.1"/>
</dbReference>
<reference evidence="1 2" key="1">
    <citation type="submission" date="2018-01" db="EMBL/GenBank/DDBJ databases">
        <authorList>
            <person name="Gaut B.S."/>
            <person name="Morton B.R."/>
            <person name="Clegg M.T."/>
            <person name="Duvall M.R."/>
        </authorList>
    </citation>
    <scope>NUCLEOTIDE SEQUENCE [LARGE SCALE GENOMIC DNA]</scope>
    <source>
        <strain evidence="1">Cupriavidus taiwanensis cmp 52</strain>
    </source>
</reference>
<protein>
    <recommendedName>
        <fullName evidence="3">DUF262 domain-containing protein</fullName>
    </recommendedName>
</protein>
<dbReference type="AlphaFoldDB" id="A0A375IXT9"/>
<evidence type="ECO:0000313" key="1">
    <source>
        <dbReference type="EMBL" id="SPR95926.1"/>
    </source>
</evidence>